<evidence type="ECO:0000313" key="4">
    <source>
        <dbReference type="Proteomes" id="UP000245667"/>
    </source>
</evidence>
<proteinExistence type="predicted"/>
<dbReference type="EMBL" id="QGGQ01000005">
    <property type="protein sequence ID" value="PWK23050.1"/>
    <property type="molecule type" value="Genomic_DNA"/>
</dbReference>
<dbReference type="Proteomes" id="UP000651837">
    <property type="component" value="Unassembled WGS sequence"/>
</dbReference>
<protein>
    <submittedName>
        <fullName evidence="3">Uncharacterized protein</fullName>
    </submittedName>
</protein>
<accession>A0A316EJB4</accession>
<evidence type="ECO:0000313" key="3">
    <source>
        <dbReference type="EMBL" id="PWK23050.1"/>
    </source>
</evidence>
<evidence type="ECO:0000256" key="1">
    <source>
        <dbReference type="SAM" id="Phobius"/>
    </source>
</evidence>
<keyword evidence="1" id="KW-0472">Membrane</keyword>
<feature type="transmembrane region" description="Helical" evidence="1">
    <location>
        <begin position="6"/>
        <end position="24"/>
    </location>
</feature>
<keyword evidence="1" id="KW-0812">Transmembrane</keyword>
<dbReference type="EMBL" id="JACWLN010000001">
    <property type="protein sequence ID" value="MBD1259807.1"/>
    <property type="molecule type" value="Genomic_DNA"/>
</dbReference>
<keyword evidence="1" id="KW-1133">Transmembrane helix</keyword>
<evidence type="ECO:0000313" key="2">
    <source>
        <dbReference type="EMBL" id="MBD1259807.1"/>
    </source>
</evidence>
<evidence type="ECO:0000313" key="5">
    <source>
        <dbReference type="Proteomes" id="UP000651837"/>
    </source>
</evidence>
<sequence>MEIVLYLFAIVFVLLLVGLLYTLIKDFKEIIRSLINMSKPQLFHPRTWVFTPIWLIGYVLDNFFGFEILDKYDEKSDGLERYPSTKKMELDFETGDKYIISKTSQDKLESYIKDYLDIFCNGNLAFENFQLINRNIIIMKCPKRITFFEFNLLTQHICYETKDSWGIFNSKKLSYYSYSDDKTVHNIIGRTNDGQKFSIYTLYNLDRDRFLNINQDLSVKNFNWTLINNSLKHLV</sequence>
<organism evidence="3 4">
    <name type="scientific">Maribacter polysiphoniae</name>
    <dbReference type="NCBI Taxonomy" id="429344"/>
    <lineage>
        <taxon>Bacteria</taxon>
        <taxon>Pseudomonadati</taxon>
        <taxon>Bacteroidota</taxon>
        <taxon>Flavobacteriia</taxon>
        <taxon>Flavobacteriales</taxon>
        <taxon>Flavobacteriaceae</taxon>
        <taxon>Maribacter</taxon>
    </lineage>
</organism>
<comment type="caution">
    <text evidence="3">The sequence shown here is derived from an EMBL/GenBank/DDBJ whole genome shotgun (WGS) entry which is preliminary data.</text>
</comment>
<keyword evidence="5" id="KW-1185">Reference proteome</keyword>
<reference evidence="2 5" key="2">
    <citation type="submission" date="2020-07" db="EMBL/GenBank/DDBJ databases">
        <title>The draft genome sequence of Maribacter polysiphoniae KCTC 22021.</title>
        <authorList>
            <person name="Mu L."/>
        </authorList>
    </citation>
    <scope>NUCLEOTIDE SEQUENCE [LARGE SCALE GENOMIC DNA]</scope>
    <source>
        <strain evidence="2 5">KCTC 22021</strain>
    </source>
</reference>
<dbReference type="RefSeq" id="WP_109650833.1">
    <property type="nucleotide sequence ID" value="NZ_JACWLN010000001.1"/>
</dbReference>
<dbReference type="OrthoDB" id="1435725at2"/>
<gene>
    <name evidence="2" type="ORF">HZY62_04345</name>
    <name evidence="3" type="ORF">LX92_02379</name>
</gene>
<name>A0A316EJB4_9FLAO</name>
<reference evidence="3 4" key="1">
    <citation type="submission" date="2018-05" db="EMBL/GenBank/DDBJ databases">
        <title>Genomic Encyclopedia of Archaeal and Bacterial Type Strains, Phase II (KMG-II): from individual species to whole genera.</title>
        <authorList>
            <person name="Goeker M."/>
        </authorList>
    </citation>
    <scope>NUCLEOTIDE SEQUENCE [LARGE SCALE GENOMIC DNA]</scope>
    <source>
        <strain evidence="3 4">DSM 23514</strain>
    </source>
</reference>
<dbReference type="Proteomes" id="UP000245667">
    <property type="component" value="Unassembled WGS sequence"/>
</dbReference>
<dbReference type="AlphaFoldDB" id="A0A316EJB4"/>